<name>A0A9D4UF27_ADICA</name>
<comment type="caution">
    <text evidence="2">The sequence shown here is derived from an EMBL/GenBank/DDBJ whole genome shotgun (WGS) entry which is preliminary data.</text>
</comment>
<sequence>MGIDKFKNAAEEKKTTTGTTVMTRQIMIQIRVVVIVSMMQKEVGKKTRTGKMVMMTRGIMVRTRMVVIVRSLHVLHRQKVITRAVQTMRIQITLLVELVIALRVRSIMQTDDYSFDQRESAQDKAHPDAGKDMVASKRAVDAVSRAQLPKPRNRRSISPQPASGRKRACLDDDEVEEETLSRLNIGSSFSSIHEDDQPHLFLQHADTRADEQLIIDSMLVSYMNNLGKLPLTWWQVHGRIGLPKLCCLALYILSQDCYTKIHNRLSTSLLKKLVYCRANMRLVCSFHGLGTPKQIP</sequence>
<feature type="region of interest" description="Disordered" evidence="1">
    <location>
        <begin position="118"/>
        <end position="171"/>
    </location>
</feature>
<accession>A0A9D4UF27</accession>
<gene>
    <name evidence="2" type="ORF">GOP47_0018655</name>
</gene>
<dbReference type="Proteomes" id="UP000886520">
    <property type="component" value="Chromosome 18"/>
</dbReference>
<reference evidence="2" key="1">
    <citation type="submission" date="2021-01" db="EMBL/GenBank/DDBJ databases">
        <title>Adiantum capillus-veneris genome.</title>
        <authorList>
            <person name="Fang Y."/>
            <person name="Liao Q."/>
        </authorList>
    </citation>
    <scope>NUCLEOTIDE SEQUENCE</scope>
    <source>
        <strain evidence="2">H3</strain>
        <tissue evidence="2">Leaf</tissue>
    </source>
</reference>
<protein>
    <recommendedName>
        <fullName evidence="4">HAT C-terminal dimerisation domain-containing protein</fullName>
    </recommendedName>
</protein>
<dbReference type="EMBL" id="JABFUD020000018">
    <property type="protein sequence ID" value="KAI5066031.1"/>
    <property type="molecule type" value="Genomic_DNA"/>
</dbReference>
<feature type="compositionally biased region" description="Basic and acidic residues" evidence="1">
    <location>
        <begin position="118"/>
        <end position="140"/>
    </location>
</feature>
<dbReference type="AlphaFoldDB" id="A0A9D4UF27"/>
<dbReference type="OrthoDB" id="1930460at2759"/>
<evidence type="ECO:0000313" key="3">
    <source>
        <dbReference type="Proteomes" id="UP000886520"/>
    </source>
</evidence>
<evidence type="ECO:0000313" key="2">
    <source>
        <dbReference type="EMBL" id="KAI5066031.1"/>
    </source>
</evidence>
<evidence type="ECO:0008006" key="4">
    <source>
        <dbReference type="Google" id="ProtNLM"/>
    </source>
</evidence>
<keyword evidence="3" id="KW-1185">Reference proteome</keyword>
<organism evidence="2 3">
    <name type="scientific">Adiantum capillus-veneris</name>
    <name type="common">Maidenhair fern</name>
    <dbReference type="NCBI Taxonomy" id="13818"/>
    <lineage>
        <taxon>Eukaryota</taxon>
        <taxon>Viridiplantae</taxon>
        <taxon>Streptophyta</taxon>
        <taxon>Embryophyta</taxon>
        <taxon>Tracheophyta</taxon>
        <taxon>Polypodiopsida</taxon>
        <taxon>Polypodiidae</taxon>
        <taxon>Polypodiales</taxon>
        <taxon>Pteridineae</taxon>
        <taxon>Pteridaceae</taxon>
        <taxon>Vittarioideae</taxon>
        <taxon>Adiantum</taxon>
    </lineage>
</organism>
<evidence type="ECO:0000256" key="1">
    <source>
        <dbReference type="SAM" id="MobiDB-lite"/>
    </source>
</evidence>
<proteinExistence type="predicted"/>